<organism evidence="4 5">
    <name type="scientific">Splendidivirga corallicola</name>
    <dbReference type="NCBI Taxonomy" id="3051826"/>
    <lineage>
        <taxon>Bacteria</taxon>
        <taxon>Pseudomonadati</taxon>
        <taxon>Bacteroidota</taxon>
        <taxon>Cytophagia</taxon>
        <taxon>Cytophagales</taxon>
        <taxon>Splendidivirgaceae</taxon>
        <taxon>Splendidivirga</taxon>
    </lineage>
</organism>
<reference evidence="4" key="1">
    <citation type="submission" date="2023-06" db="EMBL/GenBank/DDBJ databases">
        <title>Genomic of Parafulvivirga corallium.</title>
        <authorList>
            <person name="Wang G."/>
        </authorList>
    </citation>
    <scope>NUCLEOTIDE SEQUENCE</scope>
    <source>
        <strain evidence="4">BMA10</strain>
    </source>
</reference>
<evidence type="ECO:0000256" key="2">
    <source>
        <dbReference type="PROSITE-ProRule" id="PRU00169"/>
    </source>
</evidence>
<evidence type="ECO:0000259" key="3">
    <source>
        <dbReference type="PROSITE" id="PS50110"/>
    </source>
</evidence>
<dbReference type="Pfam" id="PF00072">
    <property type="entry name" value="Response_reg"/>
    <property type="match status" value="1"/>
</dbReference>
<dbReference type="PROSITE" id="PS50110">
    <property type="entry name" value="RESPONSE_REGULATORY"/>
    <property type="match status" value="1"/>
</dbReference>
<feature type="domain" description="Response regulatory" evidence="3">
    <location>
        <begin position="5"/>
        <end position="128"/>
    </location>
</feature>
<dbReference type="Proteomes" id="UP001172082">
    <property type="component" value="Unassembled WGS sequence"/>
</dbReference>
<dbReference type="RefSeq" id="WP_346751074.1">
    <property type="nucleotide sequence ID" value="NZ_JAUJEA010000002.1"/>
</dbReference>
<protein>
    <submittedName>
        <fullName evidence="4">Response regulator</fullName>
    </submittedName>
</protein>
<dbReference type="InterPro" id="IPR011006">
    <property type="entry name" value="CheY-like_superfamily"/>
</dbReference>
<evidence type="ECO:0000313" key="4">
    <source>
        <dbReference type="EMBL" id="MDN5201046.1"/>
    </source>
</evidence>
<keyword evidence="5" id="KW-1185">Reference proteome</keyword>
<dbReference type="SUPFAM" id="SSF52172">
    <property type="entry name" value="CheY-like"/>
    <property type="match status" value="1"/>
</dbReference>
<dbReference type="PANTHER" id="PTHR44591:SF19">
    <property type="entry name" value="TWO-COMPONENT RESPONSE REGULATOR-RELATED"/>
    <property type="match status" value="1"/>
</dbReference>
<accession>A0ABT8KK09</accession>
<dbReference type="InterPro" id="IPR001789">
    <property type="entry name" value="Sig_transdc_resp-reg_receiver"/>
</dbReference>
<dbReference type="EMBL" id="JAUJEA010000002">
    <property type="protein sequence ID" value="MDN5201046.1"/>
    <property type="molecule type" value="Genomic_DNA"/>
</dbReference>
<comment type="caution">
    <text evidence="4">The sequence shown here is derived from an EMBL/GenBank/DDBJ whole genome shotgun (WGS) entry which is preliminary data.</text>
</comment>
<evidence type="ECO:0000256" key="1">
    <source>
        <dbReference type="ARBA" id="ARBA00022553"/>
    </source>
</evidence>
<dbReference type="PANTHER" id="PTHR44591">
    <property type="entry name" value="STRESS RESPONSE REGULATOR PROTEIN 1"/>
    <property type="match status" value="1"/>
</dbReference>
<keyword evidence="1 2" id="KW-0597">Phosphoprotein</keyword>
<proteinExistence type="predicted"/>
<dbReference type="InterPro" id="IPR050595">
    <property type="entry name" value="Bact_response_regulator"/>
</dbReference>
<dbReference type="Gene3D" id="3.40.50.2300">
    <property type="match status" value="1"/>
</dbReference>
<gene>
    <name evidence="4" type="ORF">QQ008_06730</name>
</gene>
<feature type="modified residue" description="4-aspartylphosphate" evidence="2">
    <location>
        <position position="62"/>
    </location>
</feature>
<sequence>MPTGAIVCIDDEKLVLDSLKVQLREGFGNEFLLEFAQDAQEGFEVIDELFKDGVNVLTVVCDWLMPGMKGDEFLIEIHKRHPKIIKIMLTGQIDHKAIERAKNEANLFSCLNKPWDKQELLDTIRLGLQKL</sequence>
<evidence type="ECO:0000313" key="5">
    <source>
        <dbReference type="Proteomes" id="UP001172082"/>
    </source>
</evidence>
<dbReference type="SMART" id="SM00448">
    <property type="entry name" value="REC"/>
    <property type="match status" value="1"/>
</dbReference>
<name>A0ABT8KK09_9BACT</name>